<dbReference type="Gene3D" id="1.20.5.340">
    <property type="match status" value="1"/>
</dbReference>
<name>Q1ITS6_KORVE</name>
<dbReference type="Proteomes" id="UP000002432">
    <property type="component" value="Chromosome"/>
</dbReference>
<dbReference type="AlphaFoldDB" id="Q1ITS6"/>
<keyword evidence="1" id="KW-0175">Coiled coil</keyword>
<protein>
    <recommendedName>
        <fullName evidence="4">Cell division protein ZapB</fullName>
    </recommendedName>
</protein>
<dbReference type="KEGG" id="aba:Acid345_0719"/>
<evidence type="ECO:0000313" key="2">
    <source>
        <dbReference type="EMBL" id="ABF39724.1"/>
    </source>
</evidence>
<dbReference type="HOGENOM" id="CLU_182183_0_0_0"/>
<dbReference type="STRING" id="204669.Acid345_0719"/>
<dbReference type="eggNOG" id="ENOG5033K0W">
    <property type="taxonomic scope" value="Bacteria"/>
</dbReference>
<dbReference type="EMBL" id="CP000360">
    <property type="protein sequence ID" value="ABF39724.1"/>
    <property type="molecule type" value="Genomic_DNA"/>
</dbReference>
<feature type="coiled-coil region" evidence="1">
    <location>
        <begin position="32"/>
        <end position="94"/>
    </location>
</feature>
<evidence type="ECO:0000256" key="1">
    <source>
        <dbReference type="SAM" id="Coils"/>
    </source>
</evidence>
<proteinExistence type="predicted"/>
<gene>
    <name evidence="2" type="ordered locus">Acid345_0719</name>
</gene>
<accession>Q1ITS6</accession>
<reference evidence="2 3" key="1">
    <citation type="journal article" date="2009" name="Appl. Environ. Microbiol.">
        <title>Three genomes from the phylum Acidobacteria provide insight into the lifestyles of these microorganisms in soils.</title>
        <authorList>
            <person name="Ward N.L."/>
            <person name="Challacombe J.F."/>
            <person name="Janssen P.H."/>
            <person name="Henrissat B."/>
            <person name="Coutinho P.M."/>
            <person name="Wu M."/>
            <person name="Xie G."/>
            <person name="Haft D.H."/>
            <person name="Sait M."/>
            <person name="Badger J."/>
            <person name="Barabote R.D."/>
            <person name="Bradley B."/>
            <person name="Brettin T.S."/>
            <person name="Brinkac L.M."/>
            <person name="Bruce D."/>
            <person name="Creasy T."/>
            <person name="Daugherty S.C."/>
            <person name="Davidsen T.M."/>
            <person name="DeBoy R.T."/>
            <person name="Detter J.C."/>
            <person name="Dodson R.J."/>
            <person name="Durkin A.S."/>
            <person name="Ganapathy A."/>
            <person name="Gwinn-Giglio M."/>
            <person name="Han C.S."/>
            <person name="Khouri H."/>
            <person name="Kiss H."/>
            <person name="Kothari S.P."/>
            <person name="Madupu R."/>
            <person name="Nelson K.E."/>
            <person name="Nelson W.C."/>
            <person name="Paulsen I."/>
            <person name="Penn K."/>
            <person name="Ren Q."/>
            <person name="Rosovitz M.J."/>
            <person name="Selengut J.D."/>
            <person name="Shrivastava S."/>
            <person name="Sullivan S.A."/>
            <person name="Tapia R."/>
            <person name="Thompson L.S."/>
            <person name="Watkins K.L."/>
            <person name="Yang Q."/>
            <person name="Yu C."/>
            <person name="Zafar N."/>
            <person name="Zhou L."/>
            <person name="Kuske C.R."/>
        </authorList>
    </citation>
    <scope>NUCLEOTIDE SEQUENCE [LARGE SCALE GENOMIC DNA]</scope>
    <source>
        <strain evidence="2 3">Ellin345</strain>
    </source>
</reference>
<dbReference type="RefSeq" id="WP_011521526.1">
    <property type="nucleotide sequence ID" value="NC_008009.1"/>
</dbReference>
<keyword evidence="3" id="KW-1185">Reference proteome</keyword>
<dbReference type="EnsemblBacteria" id="ABF39724">
    <property type="protein sequence ID" value="ABF39724"/>
    <property type="gene ID" value="Acid345_0719"/>
</dbReference>
<evidence type="ECO:0008006" key="4">
    <source>
        <dbReference type="Google" id="ProtNLM"/>
    </source>
</evidence>
<sequence>MSAKVEEAPLLTTNDSDFQSLEEKVYRTIELLKAAREAKAAVDRDNARLREQLETREEELEGSRQELINLRKEREEVRGRVEKMLKQIEQIAEEQSGD</sequence>
<organism evidence="2 3">
    <name type="scientific">Koribacter versatilis (strain Ellin345)</name>
    <dbReference type="NCBI Taxonomy" id="204669"/>
    <lineage>
        <taxon>Bacteria</taxon>
        <taxon>Pseudomonadati</taxon>
        <taxon>Acidobacteriota</taxon>
        <taxon>Terriglobia</taxon>
        <taxon>Terriglobales</taxon>
        <taxon>Candidatus Korobacteraceae</taxon>
        <taxon>Candidatus Korobacter</taxon>
    </lineage>
</organism>
<evidence type="ECO:0000313" key="3">
    <source>
        <dbReference type="Proteomes" id="UP000002432"/>
    </source>
</evidence>